<dbReference type="InterPro" id="IPR036034">
    <property type="entry name" value="PDZ_sf"/>
</dbReference>
<sequence length="720" mass="80136">MGLFDKEGCIMKLFQVMSRTTGVFATRLIFAGAVVALLGIQAQAQNYGPDETRGRYEFPAHESRNSTWPDDRSERSRPLLDRSVDPRDEMYWPNPASNSLSRQQIEDRLFDDRRNYGGLNDPVRSNNWQPPTRRPSSDLISDSRYRERDSFPYSTQPFDTSRYDTGGSDNGRYDNSRYETRYREEQYRYDDSRNLPFDSRLNYSRDRSRDYLPAAPSSWDRNSNWNNRGNMPQDPRLEPAPATLQKNHPTIQQLISRRYRDQRILQTLSSMSPQAAESFYLETAQLIDARALAPTAYPVRTAKALENLYVAVDNQEFVNANRLQVAPQQRAAFQQAISQIAGQAQPRNAQEAIQVMRQVAQMSQQVVGLRPQVVAMEFTYGALETLDEYSTFMPNEVSGGPSTQLGESLVGIGVEIEAHPLGLKVLKAITGGPAAQATIKRGDIITMIGGRSIAGMELDEAANLIKGPLGSMVQLQVKRGDYIADMSLMRSRVQIQSVAEVRMEDQVNKVGYIKLDKFAETTSRELDQALMNLHQQGMQSLILDLRGNPGGLLTTAIEVTNRFLPGGTIVSTKGRNQADNSQEVANYPNTWKVPLVVLIDNNSASASEIFAAAIQDHQRGVVVGQRSYGKGSVQTQFPLKTVNGGLKLTTAKFYAPSGREMAGQGVIPDVAVPLAQNAMDTADYDMQAAVKLATDTTTRNMAETIARRYAPQNQFLGQAG</sequence>
<evidence type="ECO:0000256" key="6">
    <source>
        <dbReference type="SAM" id="MobiDB-lite"/>
    </source>
</evidence>
<proteinExistence type="inferred from homology"/>
<dbReference type="GO" id="GO:0030288">
    <property type="term" value="C:outer membrane-bounded periplasmic space"/>
    <property type="evidence" value="ECO:0007669"/>
    <property type="project" value="TreeGrafter"/>
</dbReference>
<dbReference type="PROSITE" id="PS50106">
    <property type="entry name" value="PDZ"/>
    <property type="match status" value="1"/>
</dbReference>
<keyword evidence="3 5" id="KW-0378">Hydrolase</keyword>
<feature type="region of interest" description="Disordered" evidence="6">
    <location>
        <begin position="113"/>
        <end position="187"/>
    </location>
</feature>
<dbReference type="EMBL" id="LYDR01000151">
    <property type="protein sequence ID" value="ODA28818.1"/>
    <property type="molecule type" value="Genomic_DNA"/>
</dbReference>
<dbReference type="SUPFAM" id="SSF52096">
    <property type="entry name" value="ClpP/crotonase"/>
    <property type="match status" value="1"/>
</dbReference>
<dbReference type="Gene3D" id="3.90.226.10">
    <property type="entry name" value="2-enoyl-CoA Hydratase, Chain A, domain 1"/>
    <property type="match status" value="1"/>
</dbReference>
<dbReference type="PANTHER" id="PTHR32060">
    <property type="entry name" value="TAIL-SPECIFIC PROTEASE"/>
    <property type="match status" value="1"/>
</dbReference>
<dbReference type="CDD" id="cd06782">
    <property type="entry name" value="cpPDZ_CPP-like"/>
    <property type="match status" value="1"/>
</dbReference>
<feature type="region of interest" description="Disordered" evidence="6">
    <location>
        <begin position="48"/>
        <end position="98"/>
    </location>
</feature>
<name>A0A1C3E6E6_9PLAN</name>
<evidence type="ECO:0000256" key="5">
    <source>
        <dbReference type="RuleBase" id="RU004404"/>
    </source>
</evidence>
<dbReference type="Gene3D" id="3.30.750.44">
    <property type="match status" value="1"/>
</dbReference>
<dbReference type="OrthoDB" id="9812068at2"/>
<feature type="compositionally biased region" description="Basic and acidic residues" evidence="6">
    <location>
        <begin position="171"/>
        <end position="187"/>
    </location>
</feature>
<keyword evidence="2 5" id="KW-0645">Protease</keyword>
<dbReference type="PANTHER" id="PTHR32060:SF30">
    <property type="entry name" value="CARBOXY-TERMINAL PROCESSING PROTEASE CTPA"/>
    <property type="match status" value="1"/>
</dbReference>
<dbReference type="SUPFAM" id="SSF50156">
    <property type="entry name" value="PDZ domain-like"/>
    <property type="match status" value="1"/>
</dbReference>
<protein>
    <recommendedName>
        <fullName evidence="7">PDZ domain-containing protein</fullName>
    </recommendedName>
</protein>
<dbReference type="GO" id="GO:0006508">
    <property type="term" value="P:proteolysis"/>
    <property type="evidence" value="ECO:0007669"/>
    <property type="project" value="UniProtKB-KW"/>
</dbReference>
<dbReference type="SMART" id="SM00245">
    <property type="entry name" value="TSPc"/>
    <property type="match status" value="1"/>
</dbReference>
<dbReference type="Proteomes" id="UP000094828">
    <property type="component" value="Unassembled WGS sequence"/>
</dbReference>
<dbReference type="Gene3D" id="2.30.42.10">
    <property type="match status" value="1"/>
</dbReference>
<feature type="compositionally biased region" description="Basic and acidic residues" evidence="6">
    <location>
        <begin position="141"/>
        <end position="150"/>
    </location>
</feature>
<dbReference type="AlphaFoldDB" id="A0A1C3E6E6"/>
<evidence type="ECO:0000256" key="2">
    <source>
        <dbReference type="ARBA" id="ARBA00022670"/>
    </source>
</evidence>
<evidence type="ECO:0000313" key="8">
    <source>
        <dbReference type="EMBL" id="ODA28818.1"/>
    </source>
</evidence>
<dbReference type="Pfam" id="PF17820">
    <property type="entry name" value="PDZ_6"/>
    <property type="match status" value="1"/>
</dbReference>
<comment type="similarity">
    <text evidence="1 5">Belongs to the peptidase S41A family.</text>
</comment>
<dbReference type="InterPro" id="IPR005151">
    <property type="entry name" value="Tail-specific_protease"/>
</dbReference>
<feature type="compositionally biased region" description="Low complexity" evidence="6">
    <location>
        <begin position="217"/>
        <end position="230"/>
    </location>
</feature>
<evidence type="ECO:0000259" key="7">
    <source>
        <dbReference type="PROSITE" id="PS50106"/>
    </source>
</evidence>
<dbReference type="Pfam" id="PF03572">
    <property type="entry name" value="Peptidase_S41"/>
    <property type="match status" value="1"/>
</dbReference>
<dbReference type="SMART" id="SM00228">
    <property type="entry name" value="PDZ"/>
    <property type="match status" value="1"/>
</dbReference>
<dbReference type="GO" id="GO:0004175">
    <property type="term" value="F:endopeptidase activity"/>
    <property type="evidence" value="ECO:0007669"/>
    <property type="project" value="TreeGrafter"/>
</dbReference>
<evidence type="ECO:0000256" key="1">
    <source>
        <dbReference type="ARBA" id="ARBA00009179"/>
    </source>
</evidence>
<reference evidence="8 9" key="1">
    <citation type="submission" date="2016-05" db="EMBL/GenBank/DDBJ databases">
        <title>Genomic and physiological characterization of Planctopirus sp. isolated from fresh water lake.</title>
        <authorList>
            <person name="Subhash Y."/>
            <person name="Ramana C."/>
        </authorList>
    </citation>
    <scope>NUCLEOTIDE SEQUENCE [LARGE SCALE GENOMIC DNA]</scope>
    <source>
        <strain evidence="8 9">JC280</strain>
    </source>
</reference>
<organism evidence="8 9">
    <name type="scientific">Planctopirus hydrillae</name>
    <dbReference type="NCBI Taxonomy" id="1841610"/>
    <lineage>
        <taxon>Bacteria</taxon>
        <taxon>Pseudomonadati</taxon>
        <taxon>Planctomycetota</taxon>
        <taxon>Planctomycetia</taxon>
        <taxon>Planctomycetales</taxon>
        <taxon>Planctomycetaceae</taxon>
        <taxon>Planctopirus</taxon>
    </lineage>
</organism>
<keyword evidence="4 5" id="KW-0720">Serine protease</keyword>
<comment type="caution">
    <text evidence="8">The sequence shown here is derived from an EMBL/GenBank/DDBJ whole genome shotgun (WGS) entry which is preliminary data.</text>
</comment>
<dbReference type="InterPro" id="IPR029045">
    <property type="entry name" value="ClpP/crotonase-like_dom_sf"/>
</dbReference>
<evidence type="ECO:0000256" key="4">
    <source>
        <dbReference type="ARBA" id="ARBA00022825"/>
    </source>
</evidence>
<evidence type="ECO:0000256" key="3">
    <source>
        <dbReference type="ARBA" id="ARBA00022801"/>
    </source>
</evidence>
<dbReference type="STRING" id="1841610.A6X21_11270"/>
<dbReference type="NCBIfam" id="TIGR00225">
    <property type="entry name" value="prc"/>
    <property type="match status" value="1"/>
</dbReference>
<accession>A0A1C3E6E6</accession>
<dbReference type="GO" id="GO:0008236">
    <property type="term" value="F:serine-type peptidase activity"/>
    <property type="evidence" value="ECO:0007669"/>
    <property type="project" value="UniProtKB-KW"/>
</dbReference>
<dbReference type="CDD" id="cd07560">
    <property type="entry name" value="Peptidase_S41_CPP"/>
    <property type="match status" value="1"/>
</dbReference>
<dbReference type="InterPro" id="IPR001478">
    <property type="entry name" value="PDZ"/>
</dbReference>
<feature type="region of interest" description="Disordered" evidence="6">
    <location>
        <begin position="208"/>
        <end position="242"/>
    </location>
</feature>
<dbReference type="InterPro" id="IPR041489">
    <property type="entry name" value="PDZ_6"/>
</dbReference>
<dbReference type="GO" id="GO:0007165">
    <property type="term" value="P:signal transduction"/>
    <property type="evidence" value="ECO:0007669"/>
    <property type="project" value="TreeGrafter"/>
</dbReference>
<keyword evidence="9" id="KW-1185">Reference proteome</keyword>
<feature type="compositionally biased region" description="Basic and acidic residues" evidence="6">
    <location>
        <begin position="50"/>
        <end position="90"/>
    </location>
</feature>
<evidence type="ECO:0000313" key="9">
    <source>
        <dbReference type="Proteomes" id="UP000094828"/>
    </source>
</evidence>
<dbReference type="InterPro" id="IPR004447">
    <property type="entry name" value="Peptidase_S41A"/>
</dbReference>
<gene>
    <name evidence="8" type="ORF">A6X21_11270</name>
</gene>
<feature type="domain" description="PDZ" evidence="7">
    <location>
        <begin position="402"/>
        <end position="466"/>
    </location>
</feature>